<evidence type="ECO:0000256" key="1">
    <source>
        <dbReference type="SAM" id="SignalP"/>
    </source>
</evidence>
<feature type="signal peptide" evidence="1">
    <location>
        <begin position="1"/>
        <end position="16"/>
    </location>
</feature>
<keyword evidence="3" id="KW-1185">Reference proteome</keyword>
<dbReference type="EMBL" id="OW152842">
    <property type="protein sequence ID" value="CAH2064919.1"/>
    <property type="molecule type" value="Genomic_DNA"/>
</dbReference>
<keyword evidence="1" id="KW-0732">Signal</keyword>
<dbReference type="Proteomes" id="UP000837857">
    <property type="component" value="Chromosome 30"/>
</dbReference>
<organism evidence="2 3">
    <name type="scientific">Iphiclides podalirius</name>
    <name type="common">scarce swallowtail</name>
    <dbReference type="NCBI Taxonomy" id="110791"/>
    <lineage>
        <taxon>Eukaryota</taxon>
        <taxon>Metazoa</taxon>
        <taxon>Ecdysozoa</taxon>
        <taxon>Arthropoda</taxon>
        <taxon>Hexapoda</taxon>
        <taxon>Insecta</taxon>
        <taxon>Pterygota</taxon>
        <taxon>Neoptera</taxon>
        <taxon>Endopterygota</taxon>
        <taxon>Lepidoptera</taxon>
        <taxon>Glossata</taxon>
        <taxon>Ditrysia</taxon>
        <taxon>Papilionoidea</taxon>
        <taxon>Papilionidae</taxon>
        <taxon>Papilioninae</taxon>
        <taxon>Iphiclides</taxon>
    </lineage>
</organism>
<evidence type="ECO:0000313" key="2">
    <source>
        <dbReference type="EMBL" id="CAH2064919.1"/>
    </source>
</evidence>
<name>A0ABN8ITU0_9NEOP</name>
<reference evidence="2" key="1">
    <citation type="submission" date="2022-03" db="EMBL/GenBank/DDBJ databases">
        <authorList>
            <person name="Martin H S."/>
        </authorList>
    </citation>
    <scope>NUCLEOTIDE SEQUENCE</scope>
</reference>
<proteinExistence type="predicted"/>
<protein>
    <submittedName>
        <fullName evidence="2">Uncharacterized protein</fullName>
    </submittedName>
</protein>
<sequence>MLPLISLVFNIAVAKSLNKLPEVGGNYSWDTHLGYAHVRRSCSSTDKICEGGGADVCAMRMAGGVRQHVHYENSCYLFMSNMCENPGQEFSIVSSGSCEHYKDSRRNSPVANKNATVDIKSMPGSTAKPAARSGTMSTLYDVDSAFDFHLCPMSCPDTYEPICLSVNRGYGAYFKFYTFINHCAGDLYYCKHWQEFSPPPNEDENVVSSKLGWSFCGSSRYLQFARFAEVSSSMGHYGWLAGNYKYSHIMEPHERIKGYG</sequence>
<feature type="non-terminal residue" evidence="2">
    <location>
        <position position="1"/>
    </location>
</feature>
<accession>A0ABN8ITU0</accession>
<evidence type="ECO:0000313" key="3">
    <source>
        <dbReference type="Proteomes" id="UP000837857"/>
    </source>
</evidence>
<dbReference type="Gene3D" id="3.30.60.30">
    <property type="match status" value="1"/>
</dbReference>
<gene>
    <name evidence="2" type="ORF">IPOD504_LOCUS12956</name>
</gene>
<feature type="chain" id="PRO_5045201217" evidence="1">
    <location>
        <begin position="17"/>
        <end position="260"/>
    </location>
</feature>